<keyword evidence="1" id="KW-0808">Transferase</keyword>
<dbReference type="GO" id="GO:0003964">
    <property type="term" value="F:RNA-directed DNA polymerase activity"/>
    <property type="evidence" value="ECO:0007669"/>
    <property type="project" value="UniProtKB-KW"/>
</dbReference>
<proteinExistence type="predicted"/>
<reference evidence="1" key="1">
    <citation type="journal article" date="2019" name="Sci. Rep.">
        <title>Draft genome of Tanacetum cinerariifolium, the natural source of mosquito coil.</title>
        <authorList>
            <person name="Yamashiro T."/>
            <person name="Shiraishi A."/>
            <person name="Satake H."/>
            <person name="Nakayama K."/>
        </authorList>
    </citation>
    <scope>NUCLEOTIDE SEQUENCE</scope>
</reference>
<comment type="caution">
    <text evidence="1">The sequence shown here is derived from an EMBL/GenBank/DDBJ whole genome shotgun (WGS) entry which is preliminary data.</text>
</comment>
<keyword evidence="1" id="KW-0548">Nucleotidyltransferase</keyword>
<dbReference type="PANTHER" id="PTHR15503:SF22">
    <property type="entry name" value="TRANSPOSON TY3-I GAG POLYPROTEIN"/>
    <property type="match status" value="1"/>
</dbReference>
<dbReference type="PANTHER" id="PTHR15503">
    <property type="entry name" value="LDOC1 RELATED"/>
    <property type="match status" value="1"/>
</dbReference>
<organism evidence="1">
    <name type="scientific">Tanacetum cinerariifolium</name>
    <name type="common">Dalmatian daisy</name>
    <name type="synonym">Chrysanthemum cinerariifolium</name>
    <dbReference type="NCBI Taxonomy" id="118510"/>
    <lineage>
        <taxon>Eukaryota</taxon>
        <taxon>Viridiplantae</taxon>
        <taxon>Streptophyta</taxon>
        <taxon>Embryophyta</taxon>
        <taxon>Tracheophyta</taxon>
        <taxon>Spermatophyta</taxon>
        <taxon>Magnoliopsida</taxon>
        <taxon>eudicotyledons</taxon>
        <taxon>Gunneridae</taxon>
        <taxon>Pentapetalae</taxon>
        <taxon>asterids</taxon>
        <taxon>campanulids</taxon>
        <taxon>Asterales</taxon>
        <taxon>Asteraceae</taxon>
        <taxon>Asteroideae</taxon>
        <taxon>Anthemideae</taxon>
        <taxon>Anthemidinae</taxon>
        <taxon>Tanacetum</taxon>
    </lineage>
</organism>
<dbReference type="SUPFAM" id="SSF54160">
    <property type="entry name" value="Chromo domain-like"/>
    <property type="match status" value="1"/>
</dbReference>
<evidence type="ECO:0000313" key="1">
    <source>
        <dbReference type="EMBL" id="GEU87001.1"/>
    </source>
</evidence>
<dbReference type="InterPro" id="IPR032567">
    <property type="entry name" value="RTL1-rel"/>
</dbReference>
<dbReference type="AlphaFoldDB" id="A0A6L2NL54"/>
<dbReference type="EMBL" id="BKCJ010009445">
    <property type="protein sequence ID" value="GEU87001.1"/>
    <property type="molecule type" value="Genomic_DNA"/>
</dbReference>
<accession>A0A6L2NL54</accession>
<dbReference type="InterPro" id="IPR043502">
    <property type="entry name" value="DNA/RNA_pol_sf"/>
</dbReference>
<dbReference type="CDD" id="cd00303">
    <property type="entry name" value="retropepsin_like"/>
    <property type="match status" value="1"/>
</dbReference>
<sequence>MGSVTQYQSEFEKLMNRVTEISKNLLISFYISGLKPTLQHELLVSKTSLGDSFSLARVTAVRLEDQWAPSTMKTNMETTTTSGTQTLKTPTLRFVSTRQESTKPHLLPTPSKVGTNSSATPLAIKWISPAEWHESPRSLLLWGKLGTSKVHILIDNGSTHNFVQPEVVKRMNLPIMNKTPFKVPTTLPPHHSIDHHIHLYPNTNPMNVRPYRYLHYQKEEMEKVVNKMLSQGTIHYHELIEATIKDRLLILMANEMFDELGGAIIFTKLYLWARYHQIRDHQFYVKLSKCVFGAVTLKYLGNIILGRGIEIDPNKMAAVVGWPVPTSRPQVADALSRVFKEKEATTAMSMALSQPIINFLDDLKRENKTLEELCQIYKRLGQGEMLAGFRREHGLLLFRDRYYVRGESKLKELLLLEFHETSSMGHGGAKKMQGGVSSYPSLTSKIHSFFHVLILKPFSEVGHEIVANLLEEDRDGHPMEQLLVICATCIVLQNEEPGRQVLVQWLGISPEEATWKWLTEFQSTYPSYHLECYARV</sequence>
<protein>
    <submittedName>
        <fullName evidence="1">Reverse transcriptase</fullName>
    </submittedName>
</protein>
<dbReference type="InterPro" id="IPR016197">
    <property type="entry name" value="Chromo-like_dom_sf"/>
</dbReference>
<name>A0A6L2NL54_TANCI</name>
<dbReference type="Gene3D" id="3.10.10.10">
    <property type="entry name" value="HIV Type 1 Reverse Transcriptase, subunit A, domain 1"/>
    <property type="match status" value="1"/>
</dbReference>
<dbReference type="SUPFAM" id="SSF56672">
    <property type="entry name" value="DNA/RNA polymerases"/>
    <property type="match status" value="1"/>
</dbReference>
<gene>
    <name evidence="1" type="ORF">Tci_058979</name>
</gene>
<keyword evidence="1" id="KW-0695">RNA-directed DNA polymerase</keyword>